<protein>
    <submittedName>
        <fullName evidence="2">Uncharacterized protein</fullName>
    </submittedName>
</protein>
<feature type="compositionally biased region" description="Acidic residues" evidence="1">
    <location>
        <begin position="145"/>
        <end position="158"/>
    </location>
</feature>
<keyword evidence="3" id="KW-1185">Reference proteome</keyword>
<dbReference type="EMBL" id="CP144745">
    <property type="protein sequence ID" value="WVZ51196.1"/>
    <property type="molecule type" value="Genomic_DNA"/>
</dbReference>
<evidence type="ECO:0000256" key="1">
    <source>
        <dbReference type="SAM" id="MobiDB-lite"/>
    </source>
</evidence>
<evidence type="ECO:0000313" key="3">
    <source>
        <dbReference type="Proteomes" id="UP001341281"/>
    </source>
</evidence>
<dbReference type="AlphaFoldDB" id="A0AAQ3SG03"/>
<gene>
    <name evidence="2" type="ORF">U9M48_002359</name>
</gene>
<reference evidence="2 3" key="1">
    <citation type="submission" date="2024-02" db="EMBL/GenBank/DDBJ databases">
        <title>High-quality chromosome-scale genome assembly of Pensacola bahiagrass (Paspalum notatum Flugge var. saurae).</title>
        <authorList>
            <person name="Vega J.M."/>
            <person name="Podio M."/>
            <person name="Orjuela J."/>
            <person name="Siena L.A."/>
            <person name="Pessino S.C."/>
            <person name="Combes M.C."/>
            <person name="Mariac C."/>
            <person name="Albertini E."/>
            <person name="Pupilli F."/>
            <person name="Ortiz J.P.A."/>
            <person name="Leblanc O."/>
        </authorList>
    </citation>
    <scope>NUCLEOTIDE SEQUENCE [LARGE SCALE GENOMIC DNA]</scope>
    <source>
        <strain evidence="2">R1</strain>
        <tissue evidence="2">Leaf</tissue>
    </source>
</reference>
<proteinExistence type="predicted"/>
<evidence type="ECO:0000313" key="2">
    <source>
        <dbReference type="EMBL" id="WVZ51196.1"/>
    </source>
</evidence>
<sequence length="207" mass="23775">MYANKEEMEPYFAEFQKQNWTSKKQPTSKQLEKMRRDGIDGKPNFLNWFKIYHTSLNLTMYVLLCKEIYGEVHKDLIQLSKGNVTVRSHGREVRENQHGMVEVKHNEKLKGNDNWDEEEAGVVHQDEKAGGRQKDEEAGAGQEDAGADEDLMGGDGSEEVVQRRGTRKSHYINPPPVPAPENRRLIKPIGDGQWEDVTWDGIYHRVG</sequence>
<accession>A0AAQ3SG03</accession>
<dbReference type="Proteomes" id="UP001341281">
    <property type="component" value="Chromosome 01"/>
</dbReference>
<feature type="region of interest" description="Disordered" evidence="1">
    <location>
        <begin position="110"/>
        <end position="185"/>
    </location>
</feature>
<organism evidence="2 3">
    <name type="scientific">Paspalum notatum var. saurae</name>
    <dbReference type="NCBI Taxonomy" id="547442"/>
    <lineage>
        <taxon>Eukaryota</taxon>
        <taxon>Viridiplantae</taxon>
        <taxon>Streptophyta</taxon>
        <taxon>Embryophyta</taxon>
        <taxon>Tracheophyta</taxon>
        <taxon>Spermatophyta</taxon>
        <taxon>Magnoliopsida</taxon>
        <taxon>Liliopsida</taxon>
        <taxon>Poales</taxon>
        <taxon>Poaceae</taxon>
        <taxon>PACMAD clade</taxon>
        <taxon>Panicoideae</taxon>
        <taxon>Andropogonodae</taxon>
        <taxon>Paspaleae</taxon>
        <taxon>Paspalinae</taxon>
        <taxon>Paspalum</taxon>
    </lineage>
</organism>
<feature type="compositionally biased region" description="Basic and acidic residues" evidence="1">
    <location>
        <begin position="124"/>
        <end position="137"/>
    </location>
</feature>
<name>A0AAQ3SG03_PASNO</name>